<protein>
    <recommendedName>
        <fullName evidence="4">DUF5320 domain-containing protein</fullName>
    </recommendedName>
</protein>
<proteinExistence type="predicted"/>
<reference evidence="3" key="1">
    <citation type="journal article" date="2013" name="Genome Announc.">
        <title>First genome sequence of a syntrophic acetate-oxidizing bacterium, Tepidanaerobacter acetatoxydans strain Re1.</title>
        <authorList>
            <person name="Manzoor S."/>
            <person name="Bongcam-Rudloff E."/>
            <person name="Schnurer A."/>
            <person name="Muller B."/>
        </authorList>
    </citation>
    <scope>NUCLEOTIDE SEQUENCE [LARGE SCALE GENOMIC DNA]</scope>
    <source>
        <strain evidence="3">Re1</strain>
    </source>
</reference>
<dbReference type="AlphaFoldDB" id="F4LTC1"/>
<accession>L0RVT8</accession>
<evidence type="ECO:0000313" key="3">
    <source>
        <dbReference type="Proteomes" id="UP000010802"/>
    </source>
</evidence>
<name>F4LTC1_TEPAE</name>
<dbReference type="InterPro" id="IPR035205">
    <property type="entry name" value="DUF5320"/>
</dbReference>
<dbReference type="KEGG" id="tae:TepiRe1_0264"/>
<keyword evidence="3" id="KW-1185">Reference proteome</keyword>
<dbReference type="EMBL" id="HF563609">
    <property type="protein sequence ID" value="CCP24946.1"/>
    <property type="molecule type" value="Genomic_DNA"/>
</dbReference>
<gene>
    <name evidence="2" type="ordered locus">TEPIRE1_0264</name>
</gene>
<dbReference type="KEGG" id="tep:TepRe1_0244"/>
<dbReference type="STRING" id="1209989.TepRe1_0244"/>
<dbReference type="eggNOG" id="ENOG5032Y53">
    <property type="taxonomic scope" value="Bacteria"/>
</dbReference>
<dbReference type="HOGENOM" id="CLU_136587_0_0_9"/>
<organism evidence="2 3">
    <name type="scientific">Tepidanaerobacter acetatoxydans (strain DSM 21804 / JCM 16047 / Re1)</name>
    <dbReference type="NCBI Taxonomy" id="1209989"/>
    <lineage>
        <taxon>Bacteria</taxon>
        <taxon>Bacillati</taxon>
        <taxon>Bacillota</taxon>
        <taxon>Clostridia</taxon>
        <taxon>Thermosediminibacterales</taxon>
        <taxon>Tepidanaerobacteraceae</taxon>
        <taxon>Tepidanaerobacter</taxon>
    </lineage>
</organism>
<dbReference type="RefSeq" id="WP_013777376.1">
    <property type="nucleotide sequence ID" value="NC_015519.1"/>
</dbReference>
<evidence type="ECO:0000313" key="2">
    <source>
        <dbReference type="EMBL" id="CCP24946.1"/>
    </source>
</evidence>
<dbReference type="OrthoDB" id="9815278at2"/>
<dbReference type="PATRIC" id="fig|1209989.3.peg.282"/>
<evidence type="ECO:0008006" key="4">
    <source>
        <dbReference type="Google" id="ProtNLM"/>
    </source>
</evidence>
<sequence length="116" mass="12807">MPRGDGTGPAGYGPMTGRSRGFCAGFSVPGFLNPIGRGFAGRGRGYRHQFYATGLPFWAREANPFKFAPAYNAKYSQESEAEALLREANFLKQELKAIEDRLNQLKATEKENPTDD</sequence>
<accession>F4LTC1</accession>
<feature type="coiled-coil region" evidence="1">
    <location>
        <begin position="74"/>
        <end position="111"/>
    </location>
</feature>
<dbReference type="Proteomes" id="UP000010802">
    <property type="component" value="Chromosome"/>
</dbReference>
<keyword evidence="1" id="KW-0175">Coiled coil</keyword>
<dbReference type="Pfam" id="PF17253">
    <property type="entry name" value="DUF5320"/>
    <property type="match status" value="1"/>
</dbReference>
<evidence type="ECO:0000256" key="1">
    <source>
        <dbReference type="SAM" id="Coils"/>
    </source>
</evidence>